<feature type="compositionally biased region" description="Gly residues" evidence="6">
    <location>
        <begin position="215"/>
        <end position="225"/>
    </location>
</feature>
<protein>
    <recommendedName>
        <fullName evidence="2">non-specific serine/threonine protein kinase</fullName>
        <ecNumber evidence="2">2.7.11.1</ecNumber>
    </recommendedName>
</protein>
<feature type="chain" id="PRO_5008285343" description="non-specific serine/threonine protein kinase" evidence="7">
    <location>
        <begin position="29"/>
        <end position="281"/>
    </location>
</feature>
<dbReference type="AlphaFoldDB" id="A0A199UNP8"/>
<reference evidence="8 9" key="1">
    <citation type="journal article" date="2016" name="DNA Res.">
        <title>The draft genome of MD-2 pineapple using hybrid error correction of long reads.</title>
        <authorList>
            <person name="Redwan R.M."/>
            <person name="Saidin A."/>
            <person name="Kumar S.V."/>
        </authorList>
    </citation>
    <scope>NUCLEOTIDE SEQUENCE [LARGE SCALE GENOMIC DNA]</scope>
    <source>
        <strain evidence="9">cv. MD2</strain>
        <tissue evidence="8">Leaf</tissue>
    </source>
</reference>
<name>A0A199UNP8_ANACO</name>
<dbReference type="EC" id="2.7.11.1" evidence="2"/>
<dbReference type="GO" id="GO:0016042">
    <property type="term" value="P:lipid catabolic process"/>
    <property type="evidence" value="ECO:0007669"/>
    <property type="project" value="InterPro"/>
</dbReference>
<sequence length="281" mass="29076">MGVPTSTLILSLFLVASYFLYYSCPCEAAATGTAGVPVGTIERTTKQQILVSIPPGATGGSVPFLTSPSGKYVAYLLRRPTAEGAGGFGSDFCYVEVEDASSGSSMWESECTPVSTVNSCALLFTWNGLEVFDGSTSVWDTGAQSANNNFLETLELVDEGDMRIRDKDGELAWKASDDPRANQNCGLPGSPGVAPALPPFAEPIGKDNNLPFGQAGQGGGQGAGGQLPEVHGVSQTVGFGSQPLVDNSPYDSGCLAGIEHWVGSGLGLGVIMVLVQFGFGF</sequence>
<dbReference type="STRING" id="4615.A0A199UNP8"/>
<comment type="subcellular location">
    <subcellularLocation>
        <location evidence="1">Membrane</location>
        <topology evidence="1">Single-pass type I membrane protein</topology>
    </subcellularLocation>
</comment>
<dbReference type="PROSITE" id="PS00121">
    <property type="entry name" value="COLIPASE_1"/>
    <property type="match status" value="1"/>
</dbReference>
<dbReference type="GO" id="GO:0005576">
    <property type="term" value="C:extracellular region"/>
    <property type="evidence" value="ECO:0007669"/>
    <property type="project" value="InterPro"/>
</dbReference>
<evidence type="ECO:0000313" key="8">
    <source>
        <dbReference type="EMBL" id="OAY66379.1"/>
    </source>
</evidence>
<feature type="signal peptide" evidence="7">
    <location>
        <begin position="1"/>
        <end position="28"/>
    </location>
</feature>
<dbReference type="EMBL" id="LSRQ01006276">
    <property type="protein sequence ID" value="OAY66379.1"/>
    <property type="molecule type" value="Genomic_DNA"/>
</dbReference>
<comment type="catalytic activity">
    <reaction evidence="5">
        <text>L-seryl-[protein] + ATP = O-phospho-L-seryl-[protein] + ADP + H(+)</text>
        <dbReference type="Rhea" id="RHEA:17989"/>
        <dbReference type="Rhea" id="RHEA-COMP:9863"/>
        <dbReference type="Rhea" id="RHEA-COMP:11604"/>
        <dbReference type="ChEBI" id="CHEBI:15378"/>
        <dbReference type="ChEBI" id="CHEBI:29999"/>
        <dbReference type="ChEBI" id="CHEBI:30616"/>
        <dbReference type="ChEBI" id="CHEBI:83421"/>
        <dbReference type="ChEBI" id="CHEBI:456216"/>
        <dbReference type="EC" id="2.7.11.1"/>
    </reaction>
</comment>
<dbReference type="GO" id="GO:0007586">
    <property type="term" value="P:digestion"/>
    <property type="evidence" value="ECO:0007669"/>
    <property type="project" value="InterPro"/>
</dbReference>
<feature type="region of interest" description="Disordered" evidence="6">
    <location>
        <begin position="211"/>
        <end position="233"/>
    </location>
</feature>
<keyword evidence="7" id="KW-0732">Signal</keyword>
<keyword evidence="3" id="KW-0675">Receptor</keyword>
<organism evidence="8 9">
    <name type="scientific">Ananas comosus</name>
    <name type="common">Pineapple</name>
    <name type="synonym">Ananas ananas</name>
    <dbReference type="NCBI Taxonomy" id="4615"/>
    <lineage>
        <taxon>Eukaryota</taxon>
        <taxon>Viridiplantae</taxon>
        <taxon>Streptophyta</taxon>
        <taxon>Embryophyta</taxon>
        <taxon>Tracheophyta</taxon>
        <taxon>Spermatophyta</taxon>
        <taxon>Magnoliopsida</taxon>
        <taxon>Liliopsida</taxon>
        <taxon>Poales</taxon>
        <taxon>Bromeliaceae</taxon>
        <taxon>Bromelioideae</taxon>
        <taxon>Ananas</taxon>
    </lineage>
</organism>
<evidence type="ECO:0000256" key="3">
    <source>
        <dbReference type="ARBA" id="ARBA00023170"/>
    </source>
</evidence>
<dbReference type="Proteomes" id="UP000092600">
    <property type="component" value="Unassembled WGS sequence"/>
</dbReference>
<comment type="caution">
    <text evidence="8">The sequence shown here is derived from an EMBL/GenBank/DDBJ whole genome shotgun (WGS) entry which is preliminary data.</text>
</comment>
<proteinExistence type="predicted"/>
<dbReference type="GO" id="GO:0008047">
    <property type="term" value="F:enzyme activator activity"/>
    <property type="evidence" value="ECO:0007669"/>
    <property type="project" value="InterPro"/>
</dbReference>
<evidence type="ECO:0000256" key="2">
    <source>
        <dbReference type="ARBA" id="ARBA00012513"/>
    </source>
</evidence>
<evidence type="ECO:0000256" key="5">
    <source>
        <dbReference type="ARBA" id="ARBA00048679"/>
    </source>
</evidence>
<evidence type="ECO:0000256" key="7">
    <source>
        <dbReference type="SAM" id="SignalP"/>
    </source>
</evidence>
<evidence type="ECO:0000256" key="4">
    <source>
        <dbReference type="ARBA" id="ARBA00047899"/>
    </source>
</evidence>
<accession>A0A199UNP8</accession>
<evidence type="ECO:0000313" key="9">
    <source>
        <dbReference type="Proteomes" id="UP000092600"/>
    </source>
</evidence>
<comment type="catalytic activity">
    <reaction evidence="4">
        <text>L-threonyl-[protein] + ATP = O-phospho-L-threonyl-[protein] + ADP + H(+)</text>
        <dbReference type="Rhea" id="RHEA:46608"/>
        <dbReference type="Rhea" id="RHEA-COMP:11060"/>
        <dbReference type="Rhea" id="RHEA-COMP:11605"/>
        <dbReference type="ChEBI" id="CHEBI:15378"/>
        <dbReference type="ChEBI" id="CHEBI:30013"/>
        <dbReference type="ChEBI" id="CHEBI:30616"/>
        <dbReference type="ChEBI" id="CHEBI:61977"/>
        <dbReference type="ChEBI" id="CHEBI:456216"/>
        <dbReference type="EC" id="2.7.11.1"/>
    </reaction>
</comment>
<dbReference type="GO" id="GO:0016020">
    <property type="term" value="C:membrane"/>
    <property type="evidence" value="ECO:0007669"/>
    <property type="project" value="UniProtKB-SubCell"/>
</dbReference>
<dbReference type="PANTHER" id="PTHR36481:SF2">
    <property type="entry name" value="EXPRESSED PROTEIN"/>
    <property type="match status" value="1"/>
</dbReference>
<evidence type="ECO:0000256" key="1">
    <source>
        <dbReference type="ARBA" id="ARBA00004479"/>
    </source>
</evidence>
<dbReference type="InterPro" id="IPR017915">
    <property type="entry name" value="Colipase_CS"/>
</dbReference>
<dbReference type="SUPFAM" id="SSF51110">
    <property type="entry name" value="alpha-D-mannose-specific plant lectins"/>
    <property type="match status" value="1"/>
</dbReference>
<dbReference type="InterPro" id="IPR036426">
    <property type="entry name" value="Bulb-type_lectin_dom_sf"/>
</dbReference>
<dbReference type="GO" id="GO:0004674">
    <property type="term" value="F:protein serine/threonine kinase activity"/>
    <property type="evidence" value="ECO:0007669"/>
    <property type="project" value="UniProtKB-EC"/>
</dbReference>
<evidence type="ECO:0000256" key="6">
    <source>
        <dbReference type="SAM" id="MobiDB-lite"/>
    </source>
</evidence>
<gene>
    <name evidence="8" type="ORF">ACMD2_18635</name>
</gene>
<dbReference type="PANTHER" id="PTHR36481">
    <property type="entry name" value="EXPRESSED PROTEIN"/>
    <property type="match status" value="1"/>
</dbReference>